<name>A0A1G6TJE5_9BACT</name>
<keyword evidence="2" id="KW-1185">Reference proteome</keyword>
<gene>
    <name evidence="1" type="ORF">SAMN05216323_11253</name>
</gene>
<dbReference type="AlphaFoldDB" id="A0A1G6TJE5"/>
<sequence>MLENIGYIAPEIKEIEFFHKEIYKILGEKVTDLLKIIGACFCTMDDKNGESIGLFVALPNKFLYIAGVPEKEHMICEEFPFNKISGFTTKADKKKVHSIIFQIYNQQVIVRGFDGRIPDIFINNLKESRILLFELISN</sequence>
<reference evidence="1 2" key="1">
    <citation type="submission" date="2016-09" db="EMBL/GenBank/DDBJ databases">
        <authorList>
            <person name="Capua I."/>
            <person name="De Benedictis P."/>
            <person name="Joannis T."/>
            <person name="Lombin L.H."/>
            <person name="Cattoli G."/>
        </authorList>
    </citation>
    <scope>NUCLEOTIDE SEQUENCE [LARGE SCALE GENOMIC DNA]</scope>
    <source>
        <strain evidence="1 2">A7P-90m</strain>
    </source>
</reference>
<protein>
    <submittedName>
        <fullName evidence="1">Uncharacterized protein</fullName>
    </submittedName>
</protein>
<organism evidence="1 2">
    <name type="scientific">Williamwhitmania taraxaci</name>
    <dbReference type="NCBI Taxonomy" id="1640674"/>
    <lineage>
        <taxon>Bacteria</taxon>
        <taxon>Pseudomonadati</taxon>
        <taxon>Bacteroidota</taxon>
        <taxon>Bacteroidia</taxon>
        <taxon>Bacteroidales</taxon>
        <taxon>Williamwhitmaniaceae</taxon>
        <taxon>Williamwhitmania</taxon>
    </lineage>
</organism>
<proteinExistence type="predicted"/>
<dbReference type="Proteomes" id="UP000199452">
    <property type="component" value="Unassembled WGS sequence"/>
</dbReference>
<evidence type="ECO:0000313" key="2">
    <source>
        <dbReference type="Proteomes" id="UP000199452"/>
    </source>
</evidence>
<accession>A0A1G6TJE5</accession>
<evidence type="ECO:0000313" key="1">
    <source>
        <dbReference type="EMBL" id="SDD29203.1"/>
    </source>
</evidence>
<dbReference type="EMBL" id="FMYP01000125">
    <property type="protein sequence ID" value="SDD29203.1"/>
    <property type="molecule type" value="Genomic_DNA"/>
</dbReference>